<evidence type="ECO:0000256" key="1">
    <source>
        <dbReference type="SAM" id="Phobius"/>
    </source>
</evidence>
<feature type="transmembrane region" description="Helical" evidence="1">
    <location>
        <begin position="184"/>
        <end position="203"/>
    </location>
</feature>
<dbReference type="EMBL" id="LJCR01000398">
    <property type="protein sequence ID" value="KPV52894.1"/>
    <property type="molecule type" value="Genomic_DNA"/>
</dbReference>
<feature type="transmembrane region" description="Helical" evidence="1">
    <location>
        <begin position="154"/>
        <end position="172"/>
    </location>
</feature>
<dbReference type="Proteomes" id="UP000050509">
    <property type="component" value="Unassembled WGS sequence"/>
</dbReference>
<sequence>MSANMRMWVELGFDVAYLLVIWWLVAAMIVRRAQLAPSDAPVGQRLLLAFLLLALGDTGHVGFRVLGYALGGFDPHAELSGAAATLIGMGALATATTLTLFYMLMADSWRVRFEHAWGWGTLALLAAGIARLAIMTLPQNAWESAVPPQPWSLYRNLPLIVQGLGVAALMLRDARAQGDRLFRWIGRLILVSYACYLPVVFWVQRVPALGHADDPEDSGVCGDCGACVPRAIPPGVAHTAHALARGINAAGKRT</sequence>
<keyword evidence="1" id="KW-0472">Membrane</keyword>
<proteinExistence type="predicted"/>
<organism evidence="2 3">
    <name type="scientific">Kouleothrix aurantiaca</name>
    <dbReference type="NCBI Taxonomy" id="186479"/>
    <lineage>
        <taxon>Bacteria</taxon>
        <taxon>Bacillati</taxon>
        <taxon>Chloroflexota</taxon>
        <taxon>Chloroflexia</taxon>
        <taxon>Chloroflexales</taxon>
        <taxon>Roseiflexineae</taxon>
        <taxon>Roseiflexaceae</taxon>
        <taxon>Kouleothrix</taxon>
    </lineage>
</organism>
<keyword evidence="3" id="KW-1185">Reference proteome</keyword>
<comment type="caution">
    <text evidence="2">The sequence shown here is derived from an EMBL/GenBank/DDBJ whole genome shotgun (WGS) entry which is preliminary data.</text>
</comment>
<keyword evidence="1" id="KW-0812">Transmembrane</keyword>
<gene>
    <name evidence="2" type="ORF">SE17_12775</name>
</gene>
<dbReference type="AlphaFoldDB" id="A0A0P9DRQ7"/>
<reference evidence="2 3" key="1">
    <citation type="submission" date="2015-09" db="EMBL/GenBank/DDBJ databases">
        <title>Draft genome sequence of Kouleothrix aurantiaca JCM 19913.</title>
        <authorList>
            <person name="Hemp J."/>
        </authorList>
    </citation>
    <scope>NUCLEOTIDE SEQUENCE [LARGE SCALE GENOMIC DNA]</scope>
    <source>
        <strain evidence="2 3">COM-B</strain>
    </source>
</reference>
<feature type="transmembrane region" description="Helical" evidence="1">
    <location>
        <begin position="15"/>
        <end position="34"/>
    </location>
</feature>
<feature type="transmembrane region" description="Helical" evidence="1">
    <location>
        <begin position="82"/>
        <end position="104"/>
    </location>
</feature>
<feature type="transmembrane region" description="Helical" evidence="1">
    <location>
        <begin position="46"/>
        <end position="70"/>
    </location>
</feature>
<protein>
    <submittedName>
        <fullName evidence="2">Uncharacterized protein</fullName>
    </submittedName>
</protein>
<evidence type="ECO:0000313" key="2">
    <source>
        <dbReference type="EMBL" id="KPV52894.1"/>
    </source>
</evidence>
<accession>A0A0P9DRQ7</accession>
<name>A0A0P9DRQ7_9CHLR</name>
<keyword evidence="1" id="KW-1133">Transmembrane helix</keyword>
<feature type="transmembrane region" description="Helical" evidence="1">
    <location>
        <begin position="116"/>
        <end position="134"/>
    </location>
</feature>
<evidence type="ECO:0000313" key="3">
    <source>
        <dbReference type="Proteomes" id="UP000050509"/>
    </source>
</evidence>